<dbReference type="CDD" id="cd00303">
    <property type="entry name" value="retropepsin_like"/>
    <property type="match status" value="1"/>
</dbReference>
<gene>
    <name evidence="10" type="ORF">H4Q32_029438</name>
</gene>
<evidence type="ECO:0000256" key="7">
    <source>
        <dbReference type="ARBA" id="ARBA00022918"/>
    </source>
</evidence>
<dbReference type="Gene3D" id="3.30.70.270">
    <property type="match status" value="2"/>
</dbReference>
<keyword evidence="5" id="KW-0255">Endonuclease</keyword>
<dbReference type="InterPro" id="IPR050951">
    <property type="entry name" value="Retrovirus_Pol_polyprotein"/>
</dbReference>
<comment type="caution">
    <text evidence="10">The sequence shown here is derived from an EMBL/GenBank/DDBJ whole genome shotgun (WGS) entry which is preliminary data.</text>
</comment>
<evidence type="ECO:0000256" key="4">
    <source>
        <dbReference type="ARBA" id="ARBA00022722"/>
    </source>
</evidence>
<feature type="domain" description="Reverse transcriptase" evidence="8">
    <location>
        <begin position="361"/>
        <end position="459"/>
    </location>
</feature>
<dbReference type="SUPFAM" id="SSF56672">
    <property type="entry name" value="DNA/RNA polymerases"/>
    <property type="match status" value="1"/>
</dbReference>
<dbReference type="PANTHER" id="PTHR37984">
    <property type="entry name" value="PROTEIN CBG26694"/>
    <property type="match status" value="1"/>
</dbReference>
<comment type="similarity">
    <text evidence="1">Belongs to the beta type-B retroviral polymerase family. HERV class-II K(HML-2) pol subfamily.</text>
</comment>
<dbReference type="CDD" id="cd09274">
    <property type="entry name" value="RNase_HI_RT_Ty3"/>
    <property type="match status" value="1"/>
</dbReference>
<keyword evidence="7" id="KW-0695">RNA-directed DNA polymerase</keyword>
<dbReference type="InterPro" id="IPR043502">
    <property type="entry name" value="DNA/RNA_pol_sf"/>
</dbReference>
<protein>
    <submittedName>
        <fullName evidence="10">Retrovirus-related Pol polyprotein from transposon 17.6</fullName>
    </submittedName>
</protein>
<evidence type="ECO:0000313" key="10">
    <source>
        <dbReference type="EMBL" id="KAI2645798.1"/>
    </source>
</evidence>
<dbReference type="Pfam" id="PF00078">
    <property type="entry name" value="RVT_1"/>
    <property type="match status" value="1"/>
</dbReference>
<dbReference type="Pfam" id="PF17917">
    <property type="entry name" value="RT_RNaseH"/>
    <property type="match status" value="1"/>
</dbReference>
<accession>A0ABQ8L525</accession>
<dbReference type="InterPro" id="IPR001969">
    <property type="entry name" value="Aspartic_peptidase_AS"/>
</dbReference>
<dbReference type="InterPro" id="IPR041373">
    <property type="entry name" value="RT_RNaseH"/>
</dbReference>
<dbReference type="PROSITE" id="PS00141">
    <property type="entry name" value="ASP_PROTEASE"/>
    <property type="match status" value="1"/>
</dbReference>
<evidence type="ECO:0000256" key="5">
    <source>
        <dbReference type="ARBA" id="ARBA00022759"/>
    </source>
</evidence>
<dbReference type="Gene3D" id="2.40.70.10">
    <property type="entry name" value="Acid Proteases"/>
    <property type="match status" value="1"/>
</dbReference>
<keyword evidence="2" id="KW-0808">Transferase</keyword>
<keyword evidence="3" id="KW-0548">Nucleotidyltransferase</keyword>
<keyword evidence="11" id="KW-1185">Reference proteome</keyword>
<evidence type="ECO:0000313" key="11">
    <source>
        <dbReference type="Proteomes" id="UP000830375"/>
    </source>
</evidence>
<dbReference type="Gene3D" id="3.10.10.10">
    <property type="entry name" value="HIV Type 1 Reverse Transcriptase, subunit A, domain 1"/>
    <property type="match status" value="1"/>
</dbReference>
<name>A0ABQ8L525_LABRO</name>
<keyword evidence="4" id="KW-0540">Nuclease</keyword>
<evidence type="ECO:0000256" key="3">
    <source>
        <dbReference type="ARBA" id="ARBA00022695"/>
    </source>
</evidence>
<evidence type="ECO:0000259" key="8">
    <source>
        <dbReference type="Pfam" id="PF00078"/>
    </source>
</evidence>
<dbReference type="InterPro" id="IPR021109">
    <property type="entry name" value="Peptidase_aspartic_dom_sf"/>
</dbReference>
<keyword evidence="6" id="KW-0378">Hydrolase</keyword>
<proteinExistence type="inferred from homology"/>
<dbReference type="EMBL" id="JACTAM010002128">
    <property type="protein sequence ID" value="KAI2645798.1"/>
    <property type="molecule type" value="Genomic_DNA"/>
</dbReference>
<evidence type="ECO:0000256" key="1">
    <source>
        <dbReference type="ARBA" id="ARBA00010879"/>
    </source>
</evidence>
<sequence>MTRFPVGAVSSDTRSWWLAERNKIYNLAGFKRAFLGAFLPTDYLTEVEEQLKDMIQGPDQYIRDFAYDYRALCLKWKADLPEEEVVRRILNNCNPSLAGSLRGAVHTVEQLVKVGSMVERDLNSKRDYWAKINQLKVSEKGKKNQTARHVSVPKALSGQTQHLALVQSATPPLLRVVLKVHGVQVEAILDTGSTFTLMQRQVWEALAKPGELMKKHFNRNFVLADGKVQTSEGRVPSLGGQLWSQQEEKVVNVYMALPLDSEVLKPLNGLGLSIKDEVMQNNPEEIQQLLQAWPSLCSDKLGRTNPATHQIITTDVIPVRCKAYRVSPLKKEIIREEIEKMLQDGIIEPSQSPWASPVVLVPKPDQSLRFCVDYRCLNAKTPQDAYPMPLVHDILESMHGAQYFSTLDLKSGYWQVEVEKDSREKTAFITPFGLYHFLTMPFGLKNAGATFQRLMERTELRFLGHVVSGKGVEVDPEKTAAINNYPIPCDLPSLQRFLGLIGWYHKFIPHLSELAAPLYKLQKKKVAWTWTEECQQSVEKLKAALQQAPVLAQPDLQRPFQVQTDASATGLGAVLTQKIDNKEFVIAYASRCLRGAELNYSTPEKECLAVVWAVEKWHHYLEGVPFVVYTDHAALSWAFNVPKTTSRLTRWTLRLQRFQFQVQYRKERMNVVPDALSRSSQEQAMVAVCVDKRTSIGNFELPTSLAEIAEAQNRTST</sequence>
<evidence type="ECO:0000259" key="9">
    <source>
        <dbReference type="Pfam" id="PF17917"/>
    </source>
</evidence>
<dbReference type="CDD" id="cd01647">
    <property type="entry name" value="RT_LTR"/>
    <property type="match status" value="1"/>
</dbReference>
<evidence type="ECO:0000256" key="6">
    <source>
        <dbReference type="ARBA" id="ARBA00022801"/>
    </source>
</evidence>
<dbReference type="InterPro" id="IPR000477">
    <property type="entry name" value="RT_dom"/>
</dbReference>
<feature type="domain" description="Reverse transcriptase RNase H-like" evidence="9">
    <location>
        <begin position="555"/>
        <end position="658"/>
    </location>
</feature>
<dbReference type="Proteomes" id="UP000830375">
    <property type="component" value="Unassembled WGS sequence"/>
</dbReference>
<evidence type="ECO:0000256" key="2">
    <source>
        <dbReference type="ARBA" id="ARBA00022679"/>
    </source>
</evidence>
<dbReference type="PANTHER" id="PTHR37984:SF5">
    <property type="entry name" value="PROTEIN NYNRIN-LIKE"/>
    <property type="match status" value="1"/>
</dbReference>
<dbReference type="SUPFAM" id="SSF50630">
    <property type="entry name" value="Acid proteases"/>
    <property type="match status" value="1"/>
</dbReference>
<dbReference type="Pfam" id="PF13650">
    <property type="entry name" value="Asp_protease_2"/>
    <property type="match status" value="1"/>
</dbReference>
<dbReference type="InterPro" id="IPR043128">
    <property type="entry name" value="Rev_trsase/Diguanyl_cyclase"/>
</dbReference>
<reference evidence="10 11" key="1">
    <citation type="submission" date="2022-01" db="EMBL/GenBank/DDBJ databases">
        <title>A high-quality chromosome-level genome assembly of rohu carp, Labeo rohita.</title>
        <authorList>
            <person name="Arick M.A. II"/>
            <person name="Hsu C.-Y."/>
            <person name="Magbanua Z."/>
            <person name="Pechanova O."/>
            <person name="Grover C."/>
            <person name="Miller E."/>
            <person name="Thrash A."/>
            <person name="Ezzel L."/>
            <person name="Alam S."/>
            <person name="Benzie J."/>
            <person name="Hamilton M."/>
            <person name="Karsi A."/>
            <person name="Lawrence M.L."/>
            <person name="Peterson D.G."/>
        </authorList>
    </citation>
    <scope>NUCLEOTIDE SEQUENCE [LARGE SCALE GENOMIC DNA]</scope>
    <source>
        <strain evidence="11">BAU-BD-2019</strain>
        <tissue evidence="10">Blood</tissue>
    </source>
</reference>
<organism evidence="10 11">
    <name type="scientific">Labeo rohita</name>
    <name type="common">Indian major carp</name>
    <name type="synonym">Cyprinus rohita</name>
    <dbReference type="NCBI Taxonomy" id="84645"/>
    <lineage>
        <taxon>Eukaryota</taxon>
        <taxon>Metazoa</taxon>
        <taxon>Chordata</taxon>
        <taxon>Craniata</taxon>
        <taxon>Vertebrata</taxon>
        <taxon>Euteleostomi</taxon>
        <taxon>Actinopterygii</taxon>
        <taxon>Neopterygii</taxon>
        <taxon>Teleostei</taxon>
        <taxon>Ostariophysi</taxon>
        <taxon>Cypriniformes</taxon>
        <taxon>Cyprinidae</taxon>
        <taxon>Labeoninae</taxon>
        <taxon>Labeonini</taxon>
        <taxon>Labeo</taxon>
    </lineage>
</organism>